<evidence type="ECO:0000256" key="5">
    <source>
        <dbReference type="ARBA" id="ARBA00022771"/>
    </source>
</evidence>
<dbReference type="GO" id="GO:0006368">
    <property type="term" value="P:transcription elongation by RNA polymerase II"/>
    <property type="evidence" value="ECO:0007669"/>
    <property type="project" value="TreeGrafter"/>
</dbReference>
<proteinExistence type="inferred from homology"/>
<evidence type="ECO:0000313" key="12">
    <source>
        <dbReference type="Proteomes" id="UP000326924"/>
    </source>
</evidence>
<accession>A0A5J5ERF5</accession>
<comment type="similarity">
    <text evidence="3 10">Belongs to the ELOF1 family.</text>
</comment>
<dbReference type="FunCoup" id="A0A5J5ERF5">
    <property type="interactions" value="703"/>
</dbReference>
<evidence type="ECO:0000256" key="6">
    <source>
        <dbReference type="ARBA" id="ARBA00022833"/>
    </source>
</evidence>
<keyword evidence="8 10" id="KW-0804">Transcription</keyword>
<gene>
    <name evidence="11" type="ORF">FN846DRAFT_750252</name>
</gene>
<evidence type="ECO:0000256" key="10">
    <source>
        <dbReference type="RuleBase" id="RU364033"/>
    </source>
</evidence>
<protein>
    <recommendedName>
        <fullName evidence="10">Transcription elongation factor 1 homolog</fullName>
    </recommendedName>
</protein>
<keyword evidence="11" id="KW-0251">Elongation factor</keyword>
<evidence type="ECO:0000256" key="2">
    <source>
        <dbReference type="ARBA" id="ARBA00004123"/>
    </source>
</evidence>
<dbReference type="InterPro" id="IPR038567">
    <property type="entry name" value="T_Elf1_sf"/>
</dbReference>
<dbReference type="InterPro" id="IPR007808">
    <property type="entry name" value="Elf1"/>
</dbReference>
<feature type="non-terminal residue" evidence="11">
    <location>
        <position position="1"/>
    </location>
</feature>
<dbReference type="Gene3D" id="2.20.25.190">
    <property type="match status" value="1"/>
</dbReference>
<evidence type="ECO:0000256" key="1">
    <source>
        <dbReference type="ARBA" id="ARBA00003357"/>
    </source>
</evidence>
<reference evidence="11 12" key="1">
    <citation type="submission" date="2019-09" db="EMBL/GenBank/DDBJ databases">
        <title>Draft genome of the ectomycorrhizal ascomycete Sphaerosporella brunnea.</title>
        <authorList>
            <consortium name="DOE Joint Genome Institute"/>
            <person name="Benucci G.M."/>
            <person name="Marozzi G."/>
            <person name="Antonielli L."/>
            <person name="Sanchez S."/>
            <person name="Marco P."/>
            <person name="Wang X."/>
            <person name="Falini L.B."/>
            <person name="Barry K."/>
            <person name="Haridas S."/>
            <person name="Lipzen A."/>
            <person name="Labutti K."/>
            <person name="Grigoriev I.V."/>
            <person name="Murat C."/>
            <person name="Martin F."/>
            <person name="Albertini E."/>
            <person name="Donnini D."/>
            <person name="Bonito G."/>
        </authorList>
    </citation>
    <scope>NUCLEOTIDE SEQUENCE [LARGE SCALE GENOMIC DNA]</scope>
    <source>
        <strain evidence="11 12">Sb_GMNB300</strain>
    </source>
</reference>
<dbReference type="GO" id="GO:0000993">
    <property type="term" value="F:RNA polymerase II complex binding"/>
    <property type="evidence" value="ECO:0007669"/>
    <property type="project" value="TreeGrafter"/>
</dbReference>
<dbReference type="FunFam" id="2.20.25.190:FF:000001">
    <property type="entry name" value="Transcription elongation factor 1 homolog"/>
    <property type="match status" value="1"/>
</dbReference>
<name>A0A5J5ERF5_9PEZI</name>
<evidence type="ECO:0000256" key="3">
    <source>
        <dbReference type="ARBA" id="ARBA00009730"/>
    </source>
</evidence>
<dbReference type="GO" id="GO:0003746">
    <property type="term" value="F:translation elongation factor activity"/>
    <property type="evidence" value="ECO:0007669"/>
    <property type="project" value="UniProtKB-KW"/>
</dbReference>
<dbReference type="OrthoDB" id="445983at2759"/>
<evidence type="ECO:0000313" key="11">
    <source>
        <dbReference type="EMBL" id="KAA8901577.1"/>
    </source>
</evidence>
<dbReference type="InParanoid" id="A0A5J5ERF5"/>
<keyword evidence="5 10" id="KW-0863">Zinc-finger</keyword>
<keyword evidence="7 10" id="KW-0805">Transcription regulation</keyword>
<comment type="subcellular location">
    <subcellularLocation>
        <location evidence="2 10">Nucleus</location>
    </subcellularLocation>
</comment>
<dbReference type="EMBL" id="VXIS01000143">
    <property type="protein sequence ID" value="KAA8901577.1"/>
    <property type="molecule type" value="Genomic_DNA"/>
</dbReference>
<comment type="function">
    <text evidence="1 10">Transcription elongation factor implicated in the maintenance of proper chromatin structure in actively transcribed regions.</text>
</comment>
<dbReference type="GO" id="GO:0008270">
    <property type="term" value="F:zinc ion binding"/>
    <property type="evidence" value="ECO:0007669"/>
    <property type="project" value="UniProtKB-KW"/>
</dbReference>
<dbReference type="Proteomes" id="UP000326924">
    <property type="component" value="Unassembled WGS sequence"/>
</dbReference>
<feature type="non-terminal residue" evidence="11">
    <location>
        <position position="98"/>
    </location>
</feature>
<comment type="caution">
    <text evidence="11">The sequence shown here is derived from an EMBL/GenBank/DDBJ whole genome shotgun (WGS) entry which is preliminary data.</text>
</comment>
<organism evidence="11 12">
    <name type="scientific">Sphaerosporella brunnea</name>
    <dbReference type="NCBI Taxonomy" id="1250544"/>
    <lineage>
        <taxon>Eukaryota</taxon>
        <taxon>Fungi</taxon>
        <taxon>Dikarya</taxon>
        <taxon>Ascomycota</taxon>
        <taxon>Pezizomycotina</taxon>
        <taxon>Pezizomycetes</taxon>
        <taxon>Pezizales</taxon>
        <taxon>Pyronemataceae</taxon>
        <taxon>Sphaerosporella</taxon>
    </lineage>
</organism>
<sequence>QGKRKKSSRKPQGPKKREPLQTAFNCLFCNHEDAVTCKLDKKAGIGHLSCKICGQQFQSSINYLSHAVDVYSEWIDACDEIVNPKPSSRPSQSVTYPR</sequence>
<keyword evidence="9 10" id="KW-0539">Nucleus</keyword>
<dbReference type="SUPFAM" id="SSF57783">
    <property type="entry name" value="Zinc beta-ribbon"/>
    <property type="match status" value="1"/>
</dbReference>
<dbReference type="GO" id="GO:0008023">
    <property type="term" value="C:transcription elongation factor complex"/>
    <property type="evidence" value="ECO:0007669"/>
    <property type="project" value="TreeGrafter"/>
</dbReference>
<keyword evidence="4 10" id="KW-0479">Metal-binding</keyword>
<evidence type="ECO:0000256" key="8">
    <source>
        <dbReference type="ARBA" id="ARBA00023163"/>
    </source>
</evidence>
<keyword evidence="12" id="KW-1185">Reference proteome</keyword>
<evidence type="ECO:0000256" key="7">
    <source>
        <dbReference type="ARBA" id="ARBA00023015"/>
    </source>
</evidence>
<keyword evidence="6 10" id="KW-0862">Zinc</keyword>
<evidence type="ECO:0000256" key="4">
    <source>
        <dbReference type="ARBA" id="ARBA00022723"/>
    </source>
</evidence>
<dbReference type="Pfam" id="PF05129">
    <property type="entry name" value="Zn_ribbon_Elf1"/>
    <property type="match status" value="1"/>
</dbReference>
<keyword evidence="11" id="KW-0648">Protein biosynthesis</keyword>
<dbReference type="PANTHER" id="PTHR20934:SF0">
    <property type="entry name" value="TRANSCRIPTION ELONGATION FACTOR 1 HOMOLOG"/>
    <property type="match status" value="1"/>
</dbReference>
<evidence type="ECO:0000256" key="9">
    <source>
        <dbReference type="ARBA" id="ARBA00023242"/>
    </source>
</evidence>
<dbReference type="PANTHER" id="PTHR20934">
    <property type="entry name" value="TRANSCRIPTION ELONGATION FACTOR 1 HOMOLOG"/>
    <property type="match status" value="1"/>
</dbReference>
<dbReference type="AlphaFoldDB" id="A0A5J5ERF5"/>